<evidence type="ECO:0000256" key="1">
    <source>
        <dbReference type="ARBA" id="ARBA00022690"/>
    </source>
</evidence>
<keyword evidence="1" id="KW-0646">Protease inhibitor</keyword>
<protein>
    <submittedName>
        <fullName evidence="7">Agrin</fullName>
    </submittedName>
</protein>
<evidence type="ECO:0000256" key="3">
    <source>
        <dbReference type="ARBA" id="ARBA00023157"/>
    </source>
</evidence>
<evidence type="ECO:0000259" key="6">
    <source>
        <dbReference type="PROSITE" id="PS51465"/>
    </source>
</evidence>
<accession>A0AAD9Q770</accession>
<reference evidence="7" key="1">
    <citation type="journal article" date="2023" name="G3 (Bethesda)">
        <title>Whole genome assembly and annotation of the endangered Caribbean coral Acropora cervicornis.</title>
        <authorList>
            <person name="Selwyn J.D."/>
            <person name="Vollmer S.V."/>
        </authorList>
    </citation>
    <scope>NUCLEOTIDE SEQUENCE</scope>
    <source>
        <strain evidence="7">K2</strain>
    </source>
</reference>
<dbReference type="Gene3D" id="3.30.60.30">
    <property type="match status" value="1"/>
</dbReference>
<dbReference type="InterPro" id="IPR002350">
    <property type="entry name" value="Kazal_dom"/>
</dbReference>
<evidence type="ECO:0000313" key="7">
    <source>
        <dbReference type="EMBL" id="KAK2556042.1"/>
    </source>
</evidence>
<dbReference type="CDD" id="cd08544">
    <property type="entry name" value="Reeler"/>
    <property type="match status" value="1"/>
</dbReference>
<name>A0AAD9Q770_ACRCE</name>
<feature type="transmembrane region" description="Helical" evidence="4">
    <location>
        <begin position="483"/>
        <end position="502"/>
    </location>
</feature>
<dbReference type="Gene3D" id="2.60.40.4060">
    <property type="entry name" value="Reeler domain"/>
    <property type="match status" value="2"/>
</dbReference>
<dbReference type="InterPro" id="IPR050653">
    <property type="entry name" value="Prot_Inhib_GrowthFact_Antg"/>
</dbReference>
<sequence>MSVKHSVIVLAANLFAWVNCASDRTCASMQSWFPGTNPLTFADNLPYKLSVTGGAYYPSSEHTVYLNGSITNEMKMRGFVGFIIYAENSVPEYTNGHFVNESLPPGVEVVNCSNLLIVQNSTNVGNWTSVKLLWKAPKDGHLAGNITFRASVVEQTSPQILYYEGFRAHLGYQCPMVKCVACSSNIYLSDSYGCQGCQCGDDICANTTCPFNGICQPSGDGKRAECNCNIICAAVYRPVCGTDGETHGNECAMKARACEKQKEIKKDYDGECSAAGNFTFSTLMMMMNVLAFLWFFVLGDLFVICQTELDLCMARLPEVPRYIVLVLVAAYCIHYSSSEIRMLCPSIQRDYYPIKPQNSPAPYFLNITEDGSAVFDGLHGLHYGPSQTYTISLNGTWNSGNTKETFVGFAISVYNEFQDEESGHFNEVVRNSTDGMEWSSFQVKWKSPRKYPAGKIVISAGVVKEHGVYWDGITLTLHCGASVTASFTSLALILLALFYNLMAQ</sequence>
<evidence type="ECO:0000256" key="5">
    <source>
        <dbReference type="SAM" id="SignalP"/>
    </source>
</evidence>
<feature type="chain" id="PRO_5042137830" evidence="5">
    <location>
        <begin position="21"/>
        <end position="504"/>
    </location>
</feature>
<dbReference type="SMART" id="SM00280">
    <property type="entry name" value="KAZAL"/>
    <property type="match status" value="1"/>
</dbReference>
<dbReference type="SUPFAM" id="SSF100895">
    <property type="entry name" value="Kazal-type serine protease inhibitors"/>
    <property type="match status" value="1"/>
</dbReference>
<feature type="transmembrane region" description="Helical" evidence="4">
    <location>
        <begin position="278"/>
        <end position="298"/>
    </location>
</feature>
<keyword evidence="4" id="KW-1133">Transmembrane helix</keyword>
<dbReference type="AlphaFoldDB" id="A0AAD9Q770"/>
<keyword evidence="2" id="KW-0722">Serine protease inhibitor</keyword>
<feature type="signal peptide" evidence="5">
    <location>
        <begin position="1"/>
        <end position="20"/>
    </location>
</feature>
<dbReference type="PROSITE" id="PS51465">
    <property type="entry name" value="KAZAL_2"/>
    <property type="match status" value="1"/>
</dbReference>
<keyword evidence="4" id="KW-0472">Membrane</keyword>
<keyword evidence="3" id="KW-1015">Disulfide bond</keyword>
<dbReference type="Pfam" id="PF02014">
    <property type="entry name" value="Reeler"/>
    <property type="match status" value="2"/>
</dbReference>
<evidence type="ECO:0000256" key="4">
    <source>
        <dbReference type="SAM" id="Phobius"/>
    </source>
</evidence>
<keyword evidence="4" id="KW-0812">Transmembrane</keyword>
<comment type="caution">
    <text evidence="7">The sequence shown here is derived from an EMBL/GenBank/DDBJ whole genome shotgun (WGS) entry which is preliminary data.</text>
</comment>
<keyword evidence="5" id="KW-0732">Signal</keyword>
<dbReference type="GO" id="GO:0030154">
    <property type="term" value="P:cell differentiation"/>
    <property type="evidence" value="ECO:0007669"/>
    <property type="project" value="TreeGrafter"/>
</dbReference>
<dbReference type="InterPro" id="IPR002861">
    <property type="entry name" value="Reeler_dom"/>
</dbReference>
<gene>
    <name evidence="7" type="ORF">P5673_022045</name>
</gene>
<organism evidence="7 8">
    <name type="scientific">Acropora cervicornis</name>
    <name type="common">Staghorn coral</name>
    <dbReference type="NCBI Taxonomy" id="6130"/>
    <lineage>
        <taxon>Eukaryota</taxon>
        <taxon>Metazoa</taxon>
        <taxon>Cnidaria</taxon>
        <taxon>Anthozoa</taxon>
        <taxon>Hexacorallia</taxon>
        <taxon>Scleractinia</taxon>
        <taxon>Astrocoeniina</taxon>
        <taxon>Acroporidae</taxon>
        <taxon>Acropora</taxon>
    </lineage>
</organism>
<dbReference type="InterPro" id="IPR042307">
    <property type="entry name" value="Reeler_sf"/>
</dbReference>
<feature type="domain" description="Kazal-like" evidence="6">
    <location>
        <begin position="220"/>
        <end position="274"/>
    </location>
</feature>
<dbReference type="EMBL" id="JARQWQ010000058">
    <property type="protein sequence ID" value="KAK2556042.1"/>
    <property type="molecule type" value="Genomic_DNA"/>
</dbReference>
<dbReference type="GO" id="GO:0005576">
    <property type="term" value="C:extracellular region"/>
    <property type="evidence" value="ECO:0007669"/>
    <property type="project" value="TreeGrafter"/>
</dbReference>
<keyword evidence="8" id="KW-1185">Reference proteome</keyword>
<dbReference type="FunFam" id="3.30.60.30:FF:000024">
    <property type="entry name" value="Transmembrane agrin"/>
    <property type="match status" value="1"/>
</dbReference>
<dbReference type="PANTHER" id="PTHR10913">
    <property type="entry name" value="FOLLISTATIN-RELATED"/>
    <property type="match status" value="1"/>
</dbReference>
<dbReference type="InterPro" id="IPR036058">
    <property type="entry name" value="Kazal_dom_sf"/>
</dbReference>
<dbReference type="Proteomes" id="UP001249851">
    <property type="component" value="Unassembled WGS sequence"/>
</dbReference>
<evidence type="ECO:0000256" key="2">
    <source>
        <dbReference type="ARBA" id="ARBA00022900"/>
    </source>
</evidence>
<dbReference type="CDD" id="cd00104">
    <property type="entry name" value="KAZAL_FS"/>
    <property type="match status" value="1"/>
</dbReference>
<dbReference type="PANTHER" id="PTHR10913:SF45">
    <property type="entry name" value="FOLLISTATIN, ISOFORM A-RELATED"/>
    <property type="match status" value="1"/>
</dbReference>
<dbReference type="Pfam" id="PF07648">
    <property type="entry name" value="Kazal_2"/>
    <property type="match status" value="1"/>
</dbReference>
<reference evidence="7" key="2">
    <citation type="journal article" date="2023" name="Science">
        <title>Genomic signatures of disease resistance in endangered staghorn corals.</title>
        <authorList>
            <person name="Vollmer S.V."/>
            <person name="Selwyn J.D."/>
            <person name="Despard B.A."/>
            <person name="Roesel C.L."/>
        </authorList>
    </citation>
    <scope>NUCLEOTIDE SEQUENCE</scope>
    <source>
        <strain evidence="7">K2</strain>
    </source>
</reference>
<proteinExistence type="predicted"/>
<evidence type="ECO:0000313" key="8">
    <source>
        <dbReference type="Proteomes" id="UP001249851"/>
    </source>
</evidence>